<evidence type="ECO:0000256" key="3">
    <source>
        <dbReference type="ARBA" id="ARBA00022448"/>
    </source>
</evidence>
<comment type="similarity">
    <text evidence="2 8">Belongs to the alanine or glycine:cation symporter (AGCS) (TC 2.A.25) family.</text>
</comment>
<dbReference type="PRINTS" id="PR00175">
    <property type="entry name" value="NAALASMPORT"/>
</dbReference>
<feature type="transmembrane region" description="Helical" evidence="8">
    <location>
        <begin position="188"/>
        <end position="208"/>
    </location>
</feature>
<feature type="transmembrane region" description="Helical" evidence="8">
    <location>
        <begin position="258"/>
        <end position="278"/>
    </location>
</feature>
<evidence type="ECO:0000256" key="6">
    <source>
        <dbReference type="ARBA" id="ARBA00022989"/>
    </source>
</evidence>
<protein>
    <submittedName>
        <fullName evidence="9">Alanine:cation symporter family protein</fullName>
    </submittedName>
</protein>
<keyword evidence="10" id="KW-1185">Reference proteome</keyword>
<evidence type="ECO:0000256" key="8">
    <source>
        <dbReference type="RuleBase" id="RU363064"/>
    </source>
</evidence>
<keyword evidence="6 8" id="KW-1133">Transmembrane helix</keyword>
<dbReference type="Proteomes" id="UP000324358">
    <property type="component" value="Unassembled WGS sequence"/>
</dbReference>
<evidence type="ECO:0000256" key="7">
    <source>
        <dbReference type="ARBA" id="ARBA00023136"/>
    </source>
</evidence>
<keyword evidence="4 8" id="KW-1003">Cell membrane</keyword>
<accession>A0A5D0QT79</accession>
<evidence type="ECO:0000256" key="5">
    <source>
        <dbReference type="ARBA" id="ARBA00022692"/>
    </source>
</evidence>
<keyword evidence="7 8" id="KW-0472">Membrane</keyword>
<gene>
    <name evidence="9" type="ORF">ES675_11080</name>
</gene>
<dbReference type="PANTHER" id="PTHR30330">
    <property type="entry name" value="AGSS FAMILY TRANSPORTER, SODIUM-ALANINE"/>
    <property type="match status" value="1"/>
</dbReference>
<evidence type="ECO:0000256" key="2">
    <source>
        <dbReference type="ARBA" id="ARBA00009261"/>
    </source>
</evidence>
<dbReference type="OrthoDB" id="9804874at2"/>
<feature type="transmembrane region" description="Helical" evidence="8">
    <location>
        <begin position="399"/>
        <end position="418"/>
    </location>
</feature>
<dbReference type="GO" id="GO:0005283">
    <property type="term" value="F:amino acid:sodium symporter activity"/>
    <property type="evidence" value="ECO:0007669"/>
    <property type="project" value="InterPro"/>
</dbReference>
<dbReference type="EMBL" id="VSKL01000004">
    <property type="protein sequence ID" value="TYB72302.1"/>
    <property type="molecule type" value="Genomic_DNA"/>
</dbReference>
<dbReference type="PROSITE" id="PS00873">
    <property type="entry name" value="NA_ALANINE_SYMP"/>
    <property type="match status" value="1"/>
</dbReference>
<name>A0A5D0QT79_9FLAO</name>
<dbReference type="GO" id="GO:0005886">
    <property type="term" value="C:plasma membrane"/>
    <property type="evidence" value="ECO:0007669"/>
    <property type="project" value="UniProtKB-SubCell"/>
</dbReference>
<organism evidence="9 10">
    <name type="scientific">Bizionia algoritergicola</name>
    <dbReference type="NCBI Taxonomy" id="291187"/>
    <lineage>
        <taxon>Bacteria</taxon>
        <taxon>Pseudomonadati</taxon>
        <taxon>Bacteroidota</taxon>
        <taxon>Flavobacteriia</taxon>
        <taxon>Flavobacteriales</taxon>
        <taxon>Flavobacteriaceae</taxon>
        <taxon>Bizionia</taxon>
    </lineage>
</organism>
<feature type="transmembrane region" description="Helical" evidence="8">
    <location>
        <begin position="220"/>
        <end position="238"/>
    </location>
</feature>
<keyword evidence="5 8" id="KW-0812">Transmembrane</keyword>
<comment type="subcellular location">
    <subcellularLocation>
        <location evidence="1 8">Cell membrane</location>
        <topology evidence="1 8">Multi-pass membrane protein</topology>
    </subcellularLocation>
</comment>
<comment type="caution">
    <text evidence="9">The sequence shown here is derived from an EMBL/GenBank/DDBJ whole genome shotgun (WGS) entry which is preliminary data.</text>
</comment>
<dbReference type="InterPro" id="IPR001463">
    <property type="entry name" value="Na/Ala_symport"/>
</dbReference>
<dbReference type="RefSeq" id="WP_066253281.1">
    <property type="nucleotide sequence ID" value="NZ_VSKL01000004.1"/>
</dbReference>
<dbReference type="Pfam" id="PF01235">
    <property type="entry name" value="Na_Ala_symp"/>
    <property type="match status" value="1"/>
</dbReference>
<evidence type="ECO:0000256" key="4">
    <source>
        <dbReference type="ARBA" id="ARBA00022475"/>
    </source>
</evidence>
<feature type="transmembrane region" description="Helical" evidence="8">
    <location>
        <begin position="149"/>
        <end position="168"/>
    </location>
</feature>
<dbReference type="NCBIfam" id="TIGR00835">
    <property type="entry name" value="agcS"/>
    <property type="match status" value="1"/>
</dbReference>
<keyword evidence="3 8" id="KW-0813">Transport</keyword>
<feature type="transmembrane region" description="Helical" evidence="8">
    <location>
        <begin position="12"/>
        <end position="33"/>
    </location>
</feature>
<feature type="transmembrane region" description="Helical" evidence="8">
    <location>
        <begin position="358"/>
        <end position="378"/>
    </location>
</feature>
<keyword evidence="8" id="KW-0769">Symport</keyword>
<sequence>MEQLNQYISDFASFAWGLPLLILLIGGGFYLLILSRFLPFRFFGHAINVLRGKYDNPDDPGEITHFQALTTALSSTIGMGNIAGVAVAISIGGPGAVFWMWVSAVIGMSTKFFTSTLAIMYRGRDSAGDLQGGPMYFITEGLGKSWKPLAVFFSVCGLVGALPVFNVNQLTQAINDILLRPNGVEVGFTSNLAVGIVLVIITSIVILGGLNRISKTASKLVPAMVLLYFVSVVIILIVNFEEVPKYFSLIFTDAFSASFYKGDTFLGGVIGGLMLLGIRRGAFSNEAGIGTAPMAHGAAKTSEPVREGLVAMLGPAIDTLVVCTLTALAILVTGVWQTTDANGVSLTASAFGNAMPGFGKYLLLICIAVFSISSLFSYSYYGSKCLSFLIGADKKHYYNYMYIVSILLGATTSLSMMINLIDGFFALMAFPTMFTTLMLAPRVVKEIKAYKLRTFNK</sequence>
<dbReference type="PANTHER" id="PTHR30330:SF3">
    <property type="entry name" value="TRANSCRIPTIONAL REGULATOR, LRP FAMILY"/>
    <property type="match status" value="1"/>
</dbReference>
<evidence type="ECO:0000313" key="10">
    <source>
        <dbReference type="Proteomes" id="UP000324358"/>
    </source>
</evidence>
<evidence type="ECO:0000313" key="9">
    <source>
        <dbReference type="EMBL" id="TYB72302.1"/>
    </source>
</evidence>
<reference evidence="9 10" key="1">
    <citation type="submission" date="2019-08" db="EMBL/GenBank/DDBJ databases">
        <title>Genomes of Antarctic Bizionia species.</title>
        <authorList>
            <person name="Bowman J.P."/>
        </authorList>
    </citation>
    <scope>NUCLEOTIDE SEQUENCE [LARGE SCALE GENOMIC DNA]</scope>
    <source>
        <strain evidence="9 10">APA-1</strain>
    </source>
</reference>
<evidence type="ECO:0000256" key="1">
    <source>
        <dbReference type="ARBA" id="ARBA00004651"/>
    </source>
</evidence>
<proteinExistence type="inferred from homology"/>
<dbReference type="Gene3D" id="1.20.1740.10">
    <property type="entry name" value="Amino acid/polyamine transporter I"/>
    <property type="match status" value="1"/>
</dbReference>
<feature type="transmembrane region" description="Helical" evidence="8">
    <location>
        <begin position="424"/>
        <end position="444"/>
    </location>
</feature>
<dbReference type="AlphaFoldDB" id="A0A5D0QT79"/>
<feature type="transmembrane region" description="Helical" evidence="8">
    <location>
        <begin position="316"/>
        <end position="338"/>
    </location>
</feature>